<name>A0A9D9J211_9BACT</name>
<sequence length="155" mass="16946">MKKFIYIIFAAAVMAACIGCSKDSSAPAVEKGITGEWQLVRWIGHAPAEDFGVYLELNADGTFNMYQQLEEPVYRLYTGTFTAEDNVFSGTYSDGDKTETYSYSISSDGNSLTMTVVGSASADVSVYDRRSIPEDVRAEADLPLKSETGSVKKFL</sequence>
<protein>
    <submittedName>
        <fullName evidence="2">Lipocalin family protein</fullName>
    </submittedName>
</protein>
<dbReference type="AlphaFoldDB" id="A0A9D9J211"/>
<accession>A0A9D9J211</accession>
<organism evidence="2 3">
    <name type="scientific">Candidatus Cryptobacteroides excrementavium</name>
    <dbReference type="NCBI Taxonomy" id="2840759"/>
    <lineage>
        <taxon>Bacteria</taxon>
        <taxon>Pseudomonadati</taxon>
        <taxon>Bacteroidota</taxon>
        <taxon>Bacteroidia</taxon>
        <taxon>Bacteroidales</taxon>
        <taxon>Candidatus Cryptobacteroides</taxon>
    </lineage>
</organism>
<dbReference type="Proteomes" id="UP000823750">
    <property type="component" value="Unassembled WGS sequence"/>
</dbReference>
<dbReference type="EMBL" id="JADILX010000025">
    <property type="protein sequence ID" value="MBO8485064.1"/>
    <property type="molecule type" value="Genomic_DNA"/>
</dbReference>
<dbReference type="Pfam" id="PF13648">
    <property type="entry name" value="Lipocalin_4"/>
    <property type="match status" value="1"/>
</dbReference>
<evidence type="ECO:0000313" key="3">
    <source>
        <dbReference type="Proteomes" id="UP000823750"/>
    </source>
</evidence>
<gene>
    <name evidence="2" type="ORF">IAB78_01385</name>
</gene>
<dbReference type="InterPro" id="IPR024311">
    <property type="entry name" value="Lipocalin-like"/>
</dbReference>
<evidence type="ECO:0000259" key="1">
    <source>
        <dbReference type="Pfam" id="PF13648"/>
    </source>
</evidence>
<feature type="domain" description="Lipocalin-like" evidence="1">
    <location>
        <begin position="33"/>
        <end position="108"/>
    </location>
</feature>
<evidence type="ECO:0000313" key="2">
    <source>
        <dbReference type="EMBL" id="MBO8485064.1"/>
    </source>
</evidence>
<reference evidence="2" key="1">
    <citation type="submission" date="2020-10" db="EMBL/GenBank/DDBJ databases">
        <authorList>
            <person name="Gilroy R."/>
        </authorList>
    </citation>
    <scope>NUCLEOTIDE SEQUENCE</scope>
    <source>
        <strain evidence="2">B2-16538</strain>
    </source>
</reference>
<reference evidence="2" key="2">
    <citation type="journal article" date="2021" name="PeerJ">
        <title>Extensive microbial diversity within the chicken gut microbiome revealed by metagenomics and culture.</title>
        <authorList>
            <person name="Gilroy R."/>
            <person name="Ravi A."/>
            <person name="Getino M."/>
            <person name="Pursley I."/>
            <person name="Horton D.L."/>
            <person name="Alikhan N.F."/>
            <person name="Baker D."/>
            <person name="Gharbi K."/>
            <person name="Hall N."/>
            <person name="Watson M."/>
            <person name="Adriaenssens E.M."/>
            <person name="Foster-Nyarko E."/>
            <person name="Jarju S."/>
            <person name="Secka A."/>
            <person name="Antonio M."/>
            <person name="Oren A."/>
            <person name="Chaudhuri R.R."/>
            <person name="La Ragione R."/>
            <person name="Hildebrand F."/>
            <person name="Pallen M.J."/>
        </authorList>
    </citation>
    <scope>NUCLEOTIDE SEQUENCE</scope>
    <source>
        <strain evidence="2">B2-16538</strain>
    </source>
</reference>
<dbReference type="PROSITE" id="PS51257">
    <property type="entry name" value="PROKAR_LIPOPROTEIN"/>
    <property type="match status" value="1"/>
</dbReference>
<comment type="caution">
    <text evidence="2">The sequence shown here is derived from an EMBL/GenBank/DDBJ whole genome shotgun (WGS) entry which is preliminary data.</text>
</comment>
<proteinExistence type="predicted"/>